<keyword evidence="3 4" id="KW-0472">Membrane</keyword>
<comment type="subcellular location">
    <subcellularLocation>
        <location evidence="1">Membrane</location>
        <topology evidence="1">Multi-pass membrane protein</topology>
    </subcellularLocation>
</comment>
<sequence>MLDPIHMIYDHKSLIFVFRGLIPRLVMYMSQGALFFASYEFFKKAFFSEVPELITQEIHHKQNKDNDSVSSQSPFTSFSSESTVSSASPKTRLQSLHSCNLESS</sequence>
<feature type="compositionally biased region" description="Low complexity" evidence="6">
    <location>
        <begin position="68"/>
        <end position="89"/>
    </location>
</feature>
<keyword evidence="5" id="KW-0813">Transport</keyword>
<evidence type="ECO:0000256" key="3">
    <source>
        <dbReference type="ARBA" id="ARBA00023136"/>
    </source>
</evidence>
<evidence type="ECO:0000256" key="7">
    <source>
        <dbReference type="SAM" id="Phobius"/>
    </source>
</evidence>
<feature type="transmembrane region" description="Helical" evidence="7">
    <location>
        <begin position="21"/>
        <end position="42"/>
    </location>
</feature>
<name>A0AAD9XRB1_9ROSI</name>
<accession>A0AAD9XRB1</accession>
<evidence type="ECO:0000256" key="2">
    <source>
        <dbReference type="ARBA" id="ARBA00022692"/>
    </source>
</evidence>
<feature type="repeat" description="Solcar" evidence="4">
    <location>
        <begin position="1"/>
        <end position="45"/>
    </location>
</feature>
<comment type="similarity">
    <text evidence="5">Belongs to the mitochondrial carrier (TC 2.A.29) family.</text>
</comment>
<evidence type="ECO:0000256" key="6">
    <source>
        <dbReference type="SAM" id="MobiDB-lite"/>
    </source>
</evidence>
<dbReference type="Proteomes" id="UP001280121">
    <property type="component" value="Unassembled WGS sequence"/>
</dbReference>
<dbReference type="InterPro" id="IPR023395">
    <property type="entry name" value="MCP_dom_sf"/>
</dbReference>
<keyword evidence="2 4" id="KW-0812">Transmembrane</keyword>
<evidence type="ECO:0000256" key="1">
    <source>
        <dbReference type="ARBA" id="ARBA00004141"/>
    </source>
</evidence>
<evidence type="ECO:0000256" key="5">
    <source>
        <dbReference type="RuleBase" id="RU000488"/>
    </source>
</evidence>
<dbReference type="GO" id="GO:0016020">
    <property type="term" value="C:membrane"/>
    <property type="evidence" value="ECO:0007669"/>
    <property type="project" value="UniProtKB-SubCell"/>
</dbReference>
<dbReference type="PROSITE" id="PS50920">
    <property type="entry name" value="SOLCAR"/>
    <property type="match status" value="1"/>
</dbReference>
<dbReference type="Gene3D" id="1.50.40.10">
    <property type="entry name" value="Mitochondrial carrier domain"/>
    <property type="match status" value="1"/>
</dbReference>
<gene>
    <name evidence="8" type="ORF">Ddye_002661</name>
</gene>
<proteinExistence type="inferred from homology"/>
<dbReference type="InterPro" id="IPR018108">
    <property type="entry name" value="MCP_transmembrane"/>
</dbReference>
<feature type="compositionally biased region" description="Polar residues" evidence="6">
    <location>
        <begin position="91"/>
        <end position="104"/>
    </location>
</feature>
<protein>
    <submittedName>
        <fullName evidence="8">Uncharacterized protein</fullName>
    </submittedName>
</protein>
<dbReference type="SUPFAM" id="SSF103506">
    <property type="entry name" value="Mitochondrial carrier"/>
    <property type="match status" value="1"/>
</dbReference>
<keyword evidence="7" id="KW-1133">Transmembrane helix</keyword>
<evidence type="ECO:0000313" key="9">
    <source>
        <dbReference type="Proteomes" id="UP001280121"/>
    </source>
</evidence>
<keyword evidence="9" id="KW-1185">Reference proteome</keyword>
<dbReference type="Pfam" id="PF00153">
    <property type="entry name" value="Mito_carr"/>
    <property type="match status" value="1"/>
</dbReference>
<evidence type="ECO:0000313" key="8">
    <source>
        <dbReference type="EMBL" id="KAK2664087.1"/>
    </source>
</evidence>
<dbReference type="EMBL" id="JANJYI010000001">
    <property type="protein sequence ID" value="KAK2664087.1"/>
    <property type="molecule type" value="Genomic_DNA"/>
</dbReference>
<dbReference type="AlphaFoldDB" id="A0AAD9XRB1"/>
<organism evidence="8 9">
    <name type="scientific">Dipteronia dyeriana</name>
    <dbReference type="NCBI Taxonomy" id="168575"/>
    <lineage>
        <taxon>Eukaryota</taxon>
        <taxon>Viridiplantae</taxon>
        <taxon>Streptophyta</taxon>
        <taxon>Embryophyta</taxon>
        <taxon>Tracheophyta</taxon>
        <taxon>Spermatophyta</taxon>
        <taxon>Magnoliopsida</taxon>
        <taxon>eudicotyledons</taxon>
        <taxon>Gunneridae</taxon>
        <taxon>Pentapetalae</taxon>
        <taxon>rosids</taxon>
        <taxon>malvids</taxon>
        <taxon>Sapindales</taxon>
        <taxon>Sapindaceae</taxon>
        <taxon>Hippocastanoideae</taxon>
        <taxon>Acereae</taxon>
        <taxon>Dipteronia</taxon>
    </lineage>
</organism>
<feature type="region of interest" description="Disordered" evidence="6">
    <location>
        <begin position="59"/>
        <end position="104"/>
    </location>
</feature>
<comment type="caution">
    <text evidence="8">The sequence shown here is derived from an EMBL/GenBank/DDBJ whole genome shotgun (WGS) entry which is preliminary data.</text>
</comment>
<evidence type="ECO:0000256" key="4">
    <source>
        <dbReference type="PROSITE-ProRule" id="PRU00282"/>
    </source>
</evidence>
<reference evidence="8" key="1">
    <citation type="journal article" date="2023" name="Plant J.">
        <title>Genome sequences and population genomics provide insights into the demographic history, inbreeding, and mutation load of two 'living fossil' tree species of Dipteronia.</title>
        <authorList>
            <person name="Feng Y."/>
            <person name="Comes H.P."/>
            <person name="Chen J."/>
            <person name="Zhu S."/>
            <person name="Lu R."/>
            <person name="Zhang X."/>
            <person name="Li P."/>
            <person name="Qiu J."/>
            <person name="Olsen K.M."/>
            <person name="Qiu Y."/>
        </authorList>
    </citation>
    <scope>NUCLEOTIDE SEQUENCE</scope>
    <source>
        <strain evidence="8">KIB01</strain>
    </source>
</reference>